<feature type="transmembrane region" description="Helical" evidence="1">
    <location>
        <begin position="16"/>
        <end position="35"/>
    </location>
</feature>
<sequence length="256" mass="30117">MDRPFTQKFLPPYFKYPVFAFCGFELLLSACVLAISEAYYRKGTIILPISYDMFQDTLRKEVPNFEWTDTMRSQLELYRFKLMVLWAISAIGVTISMLYVIPQFFDYNDKRGNRSQLCLVRRRLGWILFFIMAAYVTIFGLAIIWAWCGCRSSYQLFHEKFEACQKEEQYLDQIEKGFKCVNDDDREVDDPANRCYFQAQSSFLNPLWMDAILIAYFLGHALVILLIPVLNKQLIKDDDEDSLYGVKEEEKESLEA</sequence>
<proteinExistence type="predicted"/>
<dbReference type="WBParaSite" id="MBELARI_LOCUS17641.2">
    <property type="protein sequence ID" value="MBELARI_LOCUS17641.2"/>
    <property type="gene ID" value="MBELARI_LOCUS17641"/>
</dbReference>
<reference evidence="3" key="1">
    <citation type="submission" date="2024-02" db="UniProtKB">
        <authorList>
            <consortium name="WormBaseParasite"/>
        </authorList>
    </citation>
    <scope>IDENTIFICATION</scope>
</reference>
<evidence type="ECO:0000313" key="3">
    <source>
        <dbReference type="WBParaSite" id="MBELARI_LOCUS17641.2"/>
    </source>
</evidence>
<organism evidence="2 3">
    <name type="scientific">Mesorhabditis belari</name>
    <dbReference type="NCBI Taxonomy" id="2138241"/>
    <lineage>
        <taxon>Eukaryota</taxon>
        <taxon>Metazoa</taxon>
        <taxon>Ecdysozoa</taxon>
        <taxon>Nematoda</taxon>
        <taxon>Chromadorea</taxon>
        <taxon>Rhabditida</taxon>
        <taxon>Rhabditina</taxon>
        <taxon>Rhabditomorpha</taxon>
        <taxon>Rhabditoidea</taxon>
        <taxon>Rhabditidae</taxon>
        <taxon>Mesorhabditinae</taxon>
        <taxon>Mesorhabditis</taxon>
    </lineage>
</organism>
<evidence type="ECO:0000256" key="1">
    <source>
        <dbReference type="SAM" id="Phobius"/>
    </source>
</evidence>
<keyword evidence="1" id="KW-0472">Membrane</keyword>
<protein>
    <submittedName>
        <fullName evidence="3">Uncharacterized protein</fullName>
    </submittedName>
</protein>
<feature type="transmembrane region" description="Helical" evidence="1">
    <location>
        <begin position="82"/>
        <end position="105"/>
    </location>
</feature>
<evidence type="ECO:0000313" key="2">
    <source>
        <dbReference type="Proteomes" id="UP000887575"/>
    </source>
</evidence>
<accession>A0AAF3ETZ4</accession>
<feature type="transmembrane region" description="Helical" evidence="1">
    <location>
        <begin position="125"/>
        <end position="148"/>
    </location>
</feature>
<keyword evidence="2" id="KW-1185">Reference proteome</keyword>
<keyword evidence="1" id="KW-0812">Transmembrane</keyword>
<keyword evidence="1" id="KW-1133">Transmembrane helix</keyword>
<dbReference type="Proteomes" id="UP000887575">
    <property type="component" value="Unassembled WGS sequence"/>
</dbReference>
<dbReference type="AlphaFoldDB" id="A0AAF3ETZ4"/>
<name>A0AAF3ETZ4_9BILA</name>
<feature type="transmembrane region" description="Helical" evidence="1">
    <location>
        <begin position="207"/>
        <end position="230"/>
    </location>
</feature>